<dbReference type="EMBL" id="JAVRRL010000038">
    <property type="protein sequence ID" value="KAK5111520.1"/>
    <property type="molecule type" value="Genomic_DNA"/>
</dbReference>
<organism evidence="1 2">
    <name type="scientific">Meristemomyces frigidus</name>
    <dbReference type="NCBI Taxonomy" id="1508187"/>
    <lineage>
        <taxon>Eukaryota</taxon>
        <taxon>Fungi</taxon>
        <taxon>Dikarya</taxon>
        <taxon>Ascomycota</taxon>
        <taxon>Pezizomycotina</taxon>
        <taxon>Dothideomycetes</taxon>
        <taxon>Dothideomycetidae</taxon>
        <taxon>Mycosphaerellales</taxon>
        <taxon>Teratosphaeriaceae</taxon>
        <taxon>Meristemomyces</taxon>
    </lineage>
</organism>
<dbReference type="Proteomes" id="UP001310890">
    <property type="component" value="Unassembled WGS sequence"/>
</dbReference>
<dbReference type="SUPFAM" id="SSF54427">
    <property type="entry name" value="NTF2-like"/>
    <property type="match status" value="1"/>
</dbReference>
<reference evidence="1" key="1">
    <citation type="submission" date="2023-08" db="EMBL/GenBank/DDBJ databases">
        <title>Black Yeasts Isolated from many extreme environments.</title>
        <authorList>
            <person name="Coleine C."/>
            <person name="Stajich J.E."/>
            <person name="Selbmann L."/>
        </authorList>
    </citation>
    <scope>NUCLEOTIDE SEQUENCE</scope>
    <source>
        <strain evidence="1">CCFEE 5401</strain>
    </source>
</reference>
<dbReference type="AlphaFoldDB" id="A0AAN7TFS5"/>
<proteinExistence type="predicted"/>
<comment type="caution">
    <text evidence="1">The sequence shown here is derived from an EMBL/GenBank/DDBJ whole genome shotgun (WGS) entry which is preliminary data.</text>
</comment>
<accession>A0AAN7TFS5</accession>
<dbReference type="InterPro" id="IPR032710">
    <property type="entry name" value="NTF2-like_dom_sf"/>
</dbReference>
<evidence type="ECO:0000313" key="2">
    <source>
        <dbReference type="Proteomes" id="UP001310890"/>
    </source>
</evidence>
<sequence length="172" mass="18790">MTTHVDVETRADDKVAVIQSSLGQNRSSAPTSTGLQLSQEIERLSLNHVNSFTTRSIATDAVLLGITSPDLKGNFDDMPAASTGAAHLSMIDAIARQHPNWKVEIMNSCIGIEEGPGVATVWITLGVSGIPQEGFEDVKRESVYIITWKRVQDGRWLMIEQRNVRGPGRSSF</sequence>
<protein>
    <submittedName>
        <fullName evidence="1">Uncharacterized protein</fullName>
    </submittedName>
</protein>
<dbReference type="Gene3D" id="3.10.450.50">
    <property type="match status" value="1"/>
</dbReference>
<gene>
    <name evidence="1" type="ORF">LTR62_004815</name>
</gene>
<name>A0AAN7TFS5_9PEZI</name>
<evidence type="ECO:0000313" key="1">
    <source>
        <dbReference type="EMBL" id="KAK5111520.1"/>
    </source>
</evidence>